<dbReference type="EMBL" id="BAAALR010000045">
    <property type="protein sequence ID" value="GAA1691532.1"/>
    <property type="molecule type" value="Genomic_DNA"/>
</dbReference>
<evidence type="ECO:0000313" key="2">
    <source>
        <dbReference type="EMBL" id="GAA1691532.1"/>
    </source>
</evidence>
<evidence type="ECO:0000256" key="1">
    <source>
        <dbReference type="SAM" id="MobiDB-lite"/>
    </source>
</evidence>
<evidence type="ECO:0000313" key="3">
    <source>
        <dbReference type="Proteomes" id="UP001499947"/>
    </source>
</evidence>
<accession>A0ABN2HQ13</accession>
<organism evidence="2 3">
    <name type="scientific">Streptomyces yatensis</name>
    <dbReference type="NCBI Taxonomy" id="155177"/>
    <lineage>
        <taxon>Bacteria</taxon>
        <taxon>Bacillati</taxon>
        <taxon>Actinomycetota</taxon>
        <taxon>Actinomycetes</taxon>
        <taxon>Kitasatosporales</taxon>
        <taxon>Streptomycetaceae</taxon>
        <taxon>Streptomyces</taxon>
        <taxon>Streptomyces violaceusniger group</taxon>
    </lineage>
</organism>
<sequence>MAGPDEPLHWLNQEIDRKVHAVIQGAAQKIVKDATQAAKDFVQTAAAKGETSLVKAEGVGASFGFKLFNAEKTVFDLQEILDKRRGLNPETLKASITAVEQRVAATRTSLARTILRVRTEFTAAKSATETAVTGAKQAAERAGSKAEAAADEARAAAQKARHAEEKAEHAESQAQRSRGSQRNAAAAAGRPTGQERAVDVRNIREAEQAIRALEGRISRLAQALE</sequence>
<protein>
    <submittedName>
        <fullName evidence="2">Uncharacterized protein</fullName>
    </submittedName>
</protein>
<feature type="compositionally biased region" description="Basic and acidic residues" evidence="1">
    <location>
        <begin position="161"/>
        <end position="171"/>
    </location>
</feature>
<dbReference type="RefSeq" id="WP_211127499.1">
    <property type="nucleotide sequence ID" value="NZ_BAAALR010000045.1"/>
</dbReference>
<comment type="caution">
    <text evidence="2">The sequence shown here is derived from an EMBL/GenBank/DDBJ whole genome shotgun (WGS) entry which is preliminary data.</text>
</comment>
<feature type="region of interest" description="Disordered" evidence="1">
    <location>
        <begin position="126"/>
        <end position="201"/>
    </location>
</feature>
<keyword evidence="3" id="KW-1185">Reference proteome</keyword>
<dbReference type="Proteomes" id="UP001499947">
    <property type="component" value="Unassembled WGS sequence"/>
</dbReference>
<reference evidence="2 3" key="1">
    <citation type="journal article" date="2019" name="Int. J. Syst. Evol. Microbiol.">
        <title>The Global Catalogue of Microorganisms (GCM) 10K type strain sequencing project: providing services to taxonomists for standard genome sequencing and annotation.</title>
        <authorList>
            <consortium name="The Broad Institute Genomics Platform"/>
            <consortium name="The Broad Institute Genome Sequencing Center for Infectious Disease"/>
            <person name="Wu L."/>
            <person name="Ma J."/>
        </authorList>
    </citation>
    <scope>NUCLEOTIDE SEQUENCE [LARGE SCALE GENOMIC DNA]</scope>
    <source>
        <strain evidence="2 3">JCM 13244</strain>
    </source>
</reference>
<name>A0ABN2HQ13_9ACTN</name>
<proteinExistence type="predicted"/>
<gene>
    <name evidence="2" type="ORF">GCM10009680_33720</name>
</gene>